<feature type="domain" description="HTH tetR-type" evidence="3">
    <location>
        <begin position="13"/>
        <end position="73"/>
    </location>
</feature>
<evidence type="ECO:0000313" key="5">
    <source>
        <dbReference type="Proteomes" id="UP000215559"/>
    </source>
</evidence>
<dbReference type="EMBL" id="NOZP01000189">
    <property type="protein sequence ID" value="OYD13799.1"/>
    <property type="molecule type" value="Genomic_DNA"/>
</dbReference>
<dbReference type="PROSITE" id="PS50977">
    <property type="entry name" value="HTH_TETR_2"/>
    <property type="match status" value="1"/>
</dbReference>
<comment type="caution">
    <text evidence="4">The sequence shown here is derived from an EMBL/GenBank/DDBJ whole genome shotgun (WGS) entry which is preliminary data.</text>
</comment>
<name>A0A235BP75_UNCW3</name>
<dbReference type="Pfam" id="PF00440">
    <property type="entry name" value="TetR_N"/>
    <property type="match status" value="1"/>
</dbReference>
<sequence>MDKAISRRAEEKLNRINQIRDTAERLFAQKGFFNFTMKELARKAEFALGTIYSYFQSKSQLYDTLIEGKTRELVNFVSEQVMSETTITKQLEKFIEAKLTFFHQNPDFIRLYFSETYTAPGQSQPAVFRLQQQRAALSARLTEILERGIKDGTLIPVDAKTLTRVLMGLTDGFVFSWIEAVPEKSLAIELKIAKHIFLDGVLLKPRAVKEDYL</sequence>
<dbReference type="InterPro" id="IPR009057">
    <property type="entry name" value="Homeodomain-like_sf"/>
</dbReference>
<dbReference type="InterPro" id="IPR041490">
    <property type="entry name" value="KstR2_TetR_C"/>
</dbReference>
<dbReference type="SUPFAM" id="SSF46689">
    <property type="entry name" value="Homeodomain-like"/>
    <property type="match status" value="1"/>
</dbReference>
<dbReference type="InterPro" id="IPR036271">
    <property type="entry name" value="Tet_transcr_reg_TetR-rel_C_sf"/>
</dbReference>
<dbReference type="PANTHER" id="PTHR43479">
    <property type="entry name" value="ACREF/ENVCD OPERON REPRESSOR-RELATED"/>
    <property type="match status" value="1"/>
</dbReference>
<dbReference type="Gene3D" id="1.10.10.60">
    <property type="entry name" value="Homeodomain-like"/>
    <property type="match status" value="1"/>
</dbReference>
<evidence type="ECO:0000313" key="4">
    <source>
        <dbReference type="EMBL" id="OYD13799.1"/>
    </source>
</evidence>
<accession>A0A235BP75</accession>
<reference evidence="4 5" key="1">
    <citation type="submission" date="2017-07" db="EMBL/GenBank/DDBJ databases">
        <title>Recovery of genomes from metagenomes via a dereplication, aggregation, and scoring strategy.</title>
        <authorList>
            <person name="Sieber C.M."/>
            <person name="Probst A.J."/>
            <person name="Sharrar A."/>
            <person name="Thomas B.C."/>
            <person name="Hess M."/>
            <person name="Tringe S.G."/>
            <person name="Banfield J.F."/>
        </authorList>
    </citation>
    <scope>NUCLEOTIDE SEQUENCE [LARGE SCALE GENOMIC DNA]</scope>
    <source>
        <strain evidence="4">JGI_Cruoil_03_51_56</strain>
    </source>
</reference>
<dbReference type="Proteomes" id="UP000215559">
    <property type="component" value="Unassembled WGS sequence"/>
</dbReference>
<evidence type="ECO:0000259" key="3">
    <source>
        <dbReference type="PROSITE" id="PS50977"/>
    </source>
</evidence>
<dbReference type="InterPro" id="IPR050624">
    <property type="entry name" value="HTH-type_Tx_Regulator"/>
</dbReference>
<feature type="DNA-binding region" description="H-T-H motif" evidence="2">
    <location>
        <begin position="36"/>
        <end position="55"/>
    </location>
</feature>
<dbReference type="PRINTS" id="PR00455">
    <property type="entry name" value="HTHTETR"/>
</dbReference>
<keyword evidence="1 2" id="KW-0238">DNA-binding</keyword>
<dbReference type="InterPro" id="IPR001647">
    <property type="entry name" value="HTH_TetR"/>
</dbReference>
<protein>
    <recommendedName>
        <fullName evidence="3">HTH tetR-type domain-containing protein</fullName>
    </recommendedName>
</protein>
<dbReference type="GO" id="GO:0003677">
    <property type="term" value="F:DNA binding"/>
    <property type="evidence" value="ECO:0007669"/>
    <property type="project" value="UniProtKB-UniRule"/>
</dbReference>
<dbReference type="PANTHER" id="PTHR43479:SF11">
    <property type="entry name" value="ACREF_ENVCD OPERON REPRESSOR-RELATED"/>
    <property type="match status" value="1"/>
</dbReference>
<dbReference type="Gene3D" id="1.10.357.10">
    <property type="entry name" value="Tetracycline Repressor, domain 2"/>
    <property type="match status" value="1"/>
</dbReference>
<dbReference type="SUPFAM" id="SSF48498">
    <property type="entry name" value="Tetracyclin repressor-like, C-terminal domain"/>
    <property type="match status" value="1"/>
</dbReference>
<dbReference type="AlphaFoldDB" id="A0A235BP75"/>
<evidence type="ECO:0000256" key="2">
    <source>
        <dbReference type="PROSITE-ProRule" id="PRU00335"/>
    </source>
</evidence>
<proteinExistence type="predicted"/>
<organism evidence="4 5">
    <name type="scientific">candidate division WOR-3 bacterium JGI_Cruoil_03_51_56</name>
    <dbReference type="NCBI Taxonomy" id="1973747"/>
    <lineage>
        <taxon>Bacteria</taxon>
        <taxon>Bacteria division WOR-3</taxon>
    </lineage>
</organism>
<dbReference type="Pfam" id="PF17932">
    <property type="entry name" value="TetR_C_24"/>
    <property type="match status" value="1"/>
</dbReference>
<gene>
    <name evidence="4" type="ORF">CH330_10040</name>
</gene>
<evidence type="ECO:0000256" key="1">
    <source>
        <dbReference type="ARBA" id="ARBA00023125"/>
    </source>
</evidence>